<reference evidence="2 3" key="1">
    <citation type="submission" date="2017-09" db="EMBL/GenBank/DDBJ databases">
        <authorList>
            <person name="Lee N."/>
            <person name="Cho B.-K."/>
        </authorList>
    </citation>
    <scope>NUCLEOTIDE SEQUENCE [LARGE SCALE GENOMIC DNA]</scope>
    <source>
        <strain evidence="2 3">ATCC 12769</strain>
    </source>
</reference>
<gene>
    <name evidence="2" type="ORF">CP967_08015</name>
</gene>
<evidence type="ECO:0000256" key="1">
    <source>
        <dbReference type="SAM" id="MobiDB-lite"/>
    </source>
</evidence>
<evidence type="ECO:0000313" key="2">
    <source>
        <dbReference type="EMBL" id="QEU71916.1"/>
    </source>
</evidence>
<dbReference type="KEGG" id="snk:CP967_08015"/>
<accession>A0A5J6F777</accession>
<dbReference type="Proteomes" id="UP000326178">
    <property type="component" value="Chromosome"/>
</dbReference>
<dbReference type="EMBL" id="CP023702">
    <property type="protein sequence ID" value="QEU71916.1"/>
    <property type="molecule type" value="Genomic_DNA"/>
</dbReference>
<dbReference type="AlphaFoldDB" id="A0A5J6F777"/>
<feature type="compositionally biased region" description="Basic and acidic residues" evidence="1">
    <location>
        <begin position="104"/>
        <end position="125"/>
    </location>
</feature>
<protein>
    <submittedName>
        <fullName evidence="2">Uncharacterized protein</fullName>
    </submittedName>
</protein>
<organism evidence="2 3">
    <name type="scientific">Streptomyces nitrosporeus</name>
    <dbReference type="NCBI Taxonomy" id="28894"/>
    <lineage>
        <taxon>Bacteria</taxon>
        <taxon>Bacillati</taxon>
        <taxon>Actinomycetota</taxon>
        <taxon>Actinomycetes</taxon>
        <taxon>Kitasatosporales</taxon>
        <taxon>Streptomycetaceae</taxon>
        <taxon>Streptomyces</taxon>
    </lineage>
</organism>
<dbReference type="OrthoDB" id="4296169at2"/>
<name>A0A5J6F777_9ACTN</name>
<proteinExistence type="predicted"/>
<sequence length="137" mass="15049">MDALEVFQKRVNAILADFVSSPGGEDKVEAQRVSRTSLSGQNAGFAEADGLFAQYNRVHQSLVTLSRSLSDQIEYLSLGVHAAAVGFDNVDDDTRRRFHEIEARMDAEREKTQVEGKPEQPRSDGKTGSAYDDLGDS</sequence>
<feature type="region of interest" description="Disordered" evidence="1">
    <location>
        <begin position="104"/>
        <end position="137"/>
    </location>
</feature>
<keyword evidence="3" id="KW-1185">Reference proteome</keyword>
<evidence type="ECO:0000313" key="3">
    <source>
        <dbReference type="Proteomes" id="UP000326178"/>
    </source>
</evidence>